<name>A0ACA9P2G7_9GLOM</name>
<dbReference type="EMBL" id="CAJVQC010017788">
    <property type="protein sequence ID" value="CAG8688180.1"/>
    <property type="molecule type" value="Genomic_DNA"/>
</dbReference>
<evidence type="ECO:0000313" key="2">
    <source>
        <dbReference type="Proteomes" id="UP000789920"/>
    </source>
</evidence>
<evidence type="ECO:0000313" key="1">
    <source>
        <dbReference type="EMBL" id="CAG8688180.1"/>
    </source>
</evidence>
<keyword evidence="2" id="KW-1185">Reference proteome</keyword>
<feature type="non-terminal residue" evidence="1">
    <location>
        <position position="86"/>
    </location>
</feature>
<accession>A0ACA9P2G7</accession>
<gene>
    <name evidence="1" type="ORF">RPERSI_LOCUS9404</name>
</gene>
<dbReference type="Proteomes" id="UP000789920">
    <property type="component" value="Unassembled WGS sequence"/>
</dbReference>
<organism evidence="1 2">
    <name type="scientific">Racocetra persica</name>
    <dbReference type="NCBI Taxonomy" id="160502"/>
    <lineage>
        <taxon>Eukaryota</taxon>
        <taxon>Fungi</taxon>
        <taxon>Fungi incertae sedis</taxon>
        <taxon>Mucoromycota</taxon>
        <taxon>Glomeromycotina</taxon>
        <taxon>Glomeromycetes</taxon>
        <taxon>Diversisporales</taxon>
        <taxon>Gigasporaceae</taxon>
        <taxon>Racocetra</taxon>
    </lineage>
</organism>
<sequence>MISHIIKGEREKVIQETPIIYSKLYQRCWQDDPDKRPNCKVLRILKNVDMKSLIQIYTGSLSITLCGLRVVCQRIGKAEEQGKNAS</sequence>
<reference evidence="1" key="1">
    <citation type="submission" date="2021-06" db="EMBL/GenBank/DDBJ databases">
        <authorList>
            <person name="Kallberg Y."/>
            <person name="Tangrot J."/>
            <person name="Rosling A."/>
        </authorList>
    </citation>
    <scope>NUCLEOTIDE SEQUENCE</scope>
    <source>
        <strain evidence="1">MA461A</strain>
    </source>
</reference>
<proteinExistence type="predicted"/>
<comment type="caution">
    <text evidence="1">The sequence shown here is derived from an EMBL/GenBank/DDBJ whole genome shotgun (WGS) entry which is preliminary data.</text>
</comment>
<protein>
    <submittedName>
        <fullName evidence="1">30920_t:CDS:1</fullName>
    </submittedName>
</protein>